<accession>A0A511RH98</accession>
<reference evidence="5 6" key="1">
    <citation type="submission" date="2019-07" db="EMBL/GenBank/DDBJ databases">
        <title>Whole genome shotgun sequence of Oceanithermus desulfurans NBRC 100063.</title>
        <authorList>
            <person name="Hosoyama A."/>
            <person name="Uohara A."/>
            <person name="Ohji S."/>
            <person name="Ichikawa N."/>
        </authorList>
    </citation>
    <scope>NUCLEOTIDE SEQUENCE [LARGE SCALE GENOMIC DNA]</scope>
    <source>
        <strain evidence="5 6">NBRC 100063</strain>
    </source>
</reference>
<dbReference type="GO" id="GO:0005524">
    <property type="term" value="F:ATP binding"/>
    <property type="evidence" value="ECO:0007669"/>
    <property type="project" value="UniProtKB-KW"/>
</dbReference>
<protein>
    <submittedName>
        <fullName evidence="5">Universal stress protein</fullName>
    </submittedName>
</protein>
<dbReference type="Proteomes" id="UP000321827">
    <property type="component" value="Unassembled WGS sequence"/>
</dbReference>
<dbReference type="AlphaFoldDB" id="A0A511RH98"/>
<dbReference type="RefSeq" id="WP_183677515.1">
    <property type="nucleotide sequence ID" value="NZ_BJXN01000002.1"/>
</dbReference>
<dbReference type="PRINTS" id="PR01438">
    <property type="entry name" value="UNVRSLSTRESS"/>
</dbReference>
<keyword evidence="2" id="KW-0547">Nucleotide-binding</keyword>
<comment type="caution">
    <text evidence="5">The sequence shown here is derived from an EMBL/GenBank/DDBJ whole genome shotgun (WGS) entry which is preliminary data.</text>
</comment>
<name>A0A511RH98_9DEIN</name>
<dbReference type="PANTHER" id="PTHR46268">
    <property type="entry name" value="STRESS RESPONSE PROTEIN NHAX"/>
    <property type="match status" value="1"/>
</dbReference>
<evidence type="ECO:0000259" key="4">
    <source>
        <dbReference type="Pfam" id="PF00582"/>
    </source>
</evidence>
<dbReference type="SUPFAM" id="SSF52402">
    <property type="entry name" value="Adenine nucleotide alpha hydrolases-like"/>
    <property type="match status" value="1"/>
</dbReference>
<dbReference type="Gene3D" id="3.40.50.12370">
    <property type="match status" value="1"/>
</dbReference>
<dbReference type="Pfam" id="PF00582">
    <property type="entry name" value="Usp"/>
    <property type="match status" value="1"/>
</dbReference>
<evidence type="ECO:0000256" key="1">
    <source>
        <dbReference type="ARBA" id="ARBA00008791"/>
    </source>
</evidence>
<sequence length="137" mass="14377">MGKMILVPTDGSPCAEKAVEFAIREAAALGAGLAFLHVLYSPSTLVPTPELSEEEDEVLKEAVKKAEAAGLFAKGLLVRGEHPVEAIVSEAETGYDRIVMGRQGGGMLRRLLLGSTTAGVVQLARVPVLVVPCDHEG</sequence>
<gene>
    <name evidence="5" type="ORF">ODE01S_04430</name>
</gene>
<dbReference type="PANTHER" id="PTHR46268:SF27">
    <property type="entry name" value="UNIVERSAL STRESS PROTEIN RV2623"/>
    <property type="match status" value="1"/>
</dbReference>
<proteinExistence type="inferred from homology"/>
<evidence type="ECO:0000256" key="2">
    <source>
        <dbReference type="ARBA" id="ARBA00022741"/>
    </source>
</evidence>
<dbReference type="CDD" id="cd00293">
    <property type="entry name" value="USP-like"/>
    <property type="match status" value="1"/>
</dbReference>
<evidence type="ECO:0000256" key="3">
    <source>
        <dbReference type="ARBA" id="ARBA00022840"/>
    </source>
</evidence>
<comment type="similarity">
    <text evidence="1">Belongs to the universal stress protein A family.</text>
</comment>
<dbReference type="EMBL" id="BJXN01000002">
    <property type="protein sequence ID" value="GEM89009.1"/>
    <property type="molecule type" value="Genomic_DNA"/>
</dbReference>
<dbReference type="InterPro" id="IPR006015">
    <property type="entry name" value="Universal_stress_UspA"/>
</dbReference>
<keyword evidence="3" id="KW-0067">ATP-binding</keyword>
<dbReference type="InterPro" id="IPR006016">
    <property type="entry name" value="UspA"/>
</dbReference>
<feature type="domain" description="UspA" evidence="4">
    <location>
        <begin position="3"/>
        <end position="132"/>
    </location>
</feature>
<evidence type="ECO:0000313" key="6">
    <source>
        <dbReference type="Proteomes" id="UP000321827"/>
    </source>
</evidence>
<organism evidence="5 6">
    <name type="scientific">Oceanithermus desulfurans NBRC 100063</name>
    <dbReference type="NCBI Taxonomy" id="1227550"/>
    <lineage>
        <taxon>Bacteria</taxon>
        <taxon>Thermotogati</taxon>
        <taxon>Deinococcota</taxon>
        <taxon>Deinococci</taxon>
        <taxon>Thermales</taxon>
        <taxon>Thermaceae</taxon>
        <taxon>Oceanithermus</taxon>
    </lineage>
</organism>
<evidence type="ECO:0000313" key="5">
    <source>
        <dbReference type="EMBL" id="GEM89009.1"/>
    </source>
</evidence>